<keyword evidence="7 17" id="KW-0812">Transmembrane</keyword>
<feature type="domain" description="Vacuolar membrane protease transmembrane" evidence="20">
    <location>
        <begin position="419"/>
        <end position="584"/>
    </location>
</feature>
<evidence type="ECO:0000256" key="16">
    <source>
        <dbReference type="SAM" id="MobiDB-lite"/>
    </source>
</evidence>
<comment type="cofactor">
    <cofactor evidence="1">
        <name>Zn(2+)</name>
        <dbReference type="ChEBI" id="CHEBI:29105"/>
    </cofactor>
</comment>
<feature type="transmembrane region" description="Helical" evidence="17">
    <location>
        <begin position="668"/>
        <end position="687"/>
    </location>
</feature>
<sequence>MPLEGEEGVHEQPSATEPAATAGTTSVVSTKEKQPNVFVRAIRATFGYRKTSLTLFVLLTIIFTVAFSSYDNSLDLTIDLPETKYEKELLDASWLDLQNIARYPHSYGSHANDKVHDYLKTRIGQTIKGKSYIEYADGDERILYNSSKGVVSYYESNNLLVRVNGTDSSLPAFLLSAHFDSVPSSYGVTDDGMGIASLLGVLSFLASSKQPKRTVIFNFNNNEEFGLYGAQAFVSHPWFKQIEYFLNLEGTGAGGKAILFRGTDYGIVKHFDKVRFPYATSIFQQGFNNRLIHSETDYKVYKEAGLRGLDLAFYKPRDIYHTGEDNIRNINIKSLWHMLSNSIDFTKFISSQKIDDKVGKDEPAAYTSILNYFFSTSVTTLSTINMVLIVLFPVISGPLLFITVRYKKWNISTANFFSLPLAVLLTSLIGAVVVNQGFRYANEFLPTSRPMLLVATTTSIFLLIYYVLLNGVNFISPSGDQKLISIIEISFIYWIALIFVTKGLSQNAIGDDHTGEFPFTILFLLEATASLFGLIGWTFTRSAKEPTGDEEPLLNGHIERYVDDSSEEDETHNYQEQDDDEEDDHHHHELTVKHLMQHFGYDWSLQFLLIVPISSLVIYNSGWLVIDGINKSIQESLVAENLIYLLIQLFAQFWILPILPFVYKLNRFIVLGLTAFAIVGVTVISFAQPFNHDNPLKLRFIEKDGVAHVSGRSRVGIADIIRDMPSVKESGVKVQCEGLTDGNEDCFYKALLPGNSSVPALHVKSINSTAQQAYINFGAVQIDAPQSRLCSLDFKKVRAVVVFSDKITAKNFKSIPDGFSKDSKGNLYYKDISGIDVAQLNKLGWNKKFNFGFYWLPDIDDDATTLPIHVECFWSDVSNPAYDELLHYSPNWVTWANRDRGLVLVSDRIEV</sequence>
<evidence type="ECO:0000256" key="12">
    <source>
        <dbReference type="ARBA" id="ARBA00023049"/>
    </source>
</evidence>
<feature type="domain" description="Vacuolar membrane protease C-terminal" evidence="19">
    <location>
        <begin position="697"/>
        <end position="905"/>
    </location>
</feature>
<dbReference type="GO" id="GO:0046872">
    <property type="term" value="F:metal ion binding"/>
    <property type="evidence" value="ECO:0007669"/>
    <property type="project" value="UniProtKB-KW"/>
</dbReference>
<feature type="transmembrane region" description="Helical" evidence="17">
    <location>
        <begin position="450"/>
        <end position="471"/>
    </location>
</feature>
<protein>
    <recommendedName>
        <fullName evidence="15">Peptide hydrolase</fullName>
        <ecNumber evidence="15">3.4.-.-</ecNumber>
    </recommendedName>
</protein>
<comment type="caution">
    <text evidence="21">The sequence shown here is derived from an EMBL/GenBank/DDBJ whole genome shotgun (WGS) entry which is preliminary data.</text>
</comment>
<evidence type="ECO:0000256" key="8">
    <source>
        <dbReference type="ARBA" id="ARBA00022723"/>
    </source>
</evidence>
<dbReference type="CDD" id="cd03875">
    <property type="entry name" value="M28_Fxna_like"/>
    <property type="match status" value="1"/>
</dbReference>
<dbReference type="Proteomes" id="UP000253472">
    <property type="component" value="Unassembled WGS sequence"/>
</dbReference>
<keyword evidence="22" id="KW-1185">Reference proteome</keyword>
<comment type="similarity">
    <text evidence="4 15">Belongs to the peptidase M28 family.</text>
</comment>
<evidence type="ECO:0000313" key="22">
    <source>
        <dbReference type="Proteomes" id="UP000253472"/>
    </source>
</evidence>
<dbReference type="Pfam" id="PF22251">
    <property type="entry name" value="PFF1_TM"/>
    <property type="match status" value="1"/>
</dbReference>
<keyword evidence="9 15" id="KW-0378">Hydrolase</keyword>
<keyword evidence="14" id="KW-0325">Glycoprotein</keyword>
<feature type="domain" description="Peptidase M28" evidence="18">
    <location>
        <begin position="158"/>
        <end position="344"/>
    </location>
</feature>
<evidence type="ECO:0000256" key="1">
    <source>
        <dbReference type="ARBA" id="ARBA00001947"/>
    </source>
</evidence>
<dbReference type="SUPFAM" id="SSF53187">
    <property type="entry name" value="Zn-dependent exopeptidases"/>
    <property type="match status" value="1"/>
</dbReference>
<feature type="region of interest" description="Disordered" evidence="16">
    <location>
        <begin position="564"/>
        <end position="586"/>
    </location>
</feature>
<dbReference type="InterPro" id="IPR045175">
    <property type="entry name" value="M28_fam"/>
</dbReference>
<proteinExistence type="inferred from homology"/>
<evidence type="ECO:0000256" key="3">
    <source>
        <dbReference type="ARBA" id="ARBA00004128"/>
    </source>
</evidence>
<evidence type="ECO:0000256" key="11">
    <source>
        <dbReference type="ARBA" id="ARBA00022989"/>
    </source>
</evidence>
<dbReference type="InterPro" id="IPR053976">
    <property type="entry name" value="PFF1_TM"/>
</dbReference>
<comment type="function">
    <text evidence="2">May be involved in vacuolar sorting and osmoregulation.</text>
</comment>
<evidence type="ECO:0000256" key="14">
    <source>
        <dbReference type="ARBA" id="ARBA00023180"/>
    </source>
</evidence>
<reference evidence="21 22" key="1">
    <citation type="submission" date="2018-06" db="EMBL/GenBank/DDBJ databases">
        <title>Whole genome sequencing of Candida tropicalis (genome annotated by CSBL at Korea University).</title>
        <authorList>
            <person name="Ahn J."/>
        </authorList>
    </citation>
    <scope>NUCLEOTIDE SEQUENCE [LARGE SCALE GENOMIC DNA]</scope>
    <source>
        <strain evidence="21 22">ATCC 20962</strain>
    </source>
</reference>
<evidence type="ECO:0000259" key="18">
    <source>
        <dbReference type="Pfam" id="PF04389"/>
    </source>
</evidence>
<dbReference type="InterPro" id="IPR048024">
    <property type="entry name" value="Fxna-like_M28_dom"/>
</dbReference>
<organism evidence="21 22">
    <name type="scientific">Candida viswanathii</name>
    <dbReference type="NCBI Taxonomy" id="5486"/>
    <lineage>
        <taxon>Eukaryota</taxon>
        <taxon>Fungi</taxon>
        <taxon>Dikarya</taxon>
        <taxon>Ascomycota</taxon>
        <taxon>Saccharomycotina</taxon>
        <taxon>Pichiomycetes</taxon>
        <taxon>Debaryomycetaceae</taxon>
        <taxon>Candida/Lodderomyces clade</taxon>
        <taxon>Candida</taxon>
    </lineage>
</organism>
<evidence type="ECO:0000259" key="19">
    <source>
        <dbReference type="Pfam" id="PF22250"/>
    </source>
</evidence>
<dbReference type="PANTHER" id="PTHR12147">
    <property type="entry name" value="METALLOPEPTIDASE M28 FAMILY MEMBER"/>
    <property type="match status" value="1"/>
</dbReference>
<evidence type="ECO:0000256" key="5">
    <source>
        <dbReference type="ARBA" id="ARBA00022554"/>
    </source>
</evidence>
<evidence type="ECO:0000256" key="9">
    <source>
        <dbReference type="ARBA" id="ARBA00022801"/>
    </source>
</evidence>
<feature type="transmembrane region" description="Helical" evidence="17">
    <location>
        <begin position="517"/>
        <end position="539"/>
    </location>
</feature>
<evidence type="ECO:0000256" key="4">
    <source>
        <dbReference type="ARBA" id="ARBA00010918"/>
    </source>
</evidence>
<name>A0A367YQ02_9ASCO</name>
<feature type="transmembrane region" description="Helical" evidence="17">
    <location>
        <begin position="384"/>
        <end position="404"/>
    </location>
</feature>
<keyword evidence="8 15" id="KW-0479">Metal-binding</keyword>
<evidence type="ECO:0000256" key="6">
    <source>
        <dbReference type="ARBA" id="ARBA00022670"/>
    </source>
</evidence>
<dbReference type="Pfam" id="PF04389">
    <property type="entry name" value="Peptidase_M28"/>
    <property type="match status" value="1"/>
</dbReference>
<evidence type="ECO:0000256" key="15">
    <source>
        <dbReference type="RuleBase" id="RU361240"/>
    </source>
</evidence>
<evidence type="ECO:0000256" key="10">
    <source>
        <dbReference type="ARBA" id="ARBA00022833"/>
    </source>
</evidence>
<feature type="transmembrane region" description="Helical" evidence="17">
    <location>
        <begin position="416"/>
        <end position="438"/>
    </location>
</feature>
<gene>
    <name evidence="21" type="ORF">Cantr_02543</name>
</gene>
<keyword evidence="11 17" id="KW-1133">Transmembrane helix</keyword>
<dbReference type="EMBL" id="QLNQ01000001">
    <property type="protein sequence ID" value="RCK67092.1"/>
    <property type="molecule type" value="Genomic_DNA"/>
</dbReference>
<keyword evidence="13 17" id="KW-0472">Membrane</keyword>
<dbReference type="STRING" id="5486.A0A367YQ02"/>
<dbReference type="Gene3D" id="3.40.630.10">
    <property type="entry name" value="Zn peptidases"/>
    <property type="match status" value="1"/>
</dbReference>
<feature type="compositionally biased region" description="Acidic residues" evidence="16">
    <location>
        <begin position="564"/>
        <end position="583"/>
    </location>
</feature>
<keyword evidence="12" id="KW-0482">Metalloprotease</keyword>
<evidence type="ECO:0000256" key="13">
    <source>
        <dbReference type="ARBA" id="ARBA00023136"/>
    </source>
</evidence>
<evidence type="ECO:0000256" key="7">
    <source>
        <dbReference type="ARBA" id="ARBA00022692"/>
    </source>
</evidence>
<dbReference type="GO" id="GO:0006508">
    <property type="term" value="P:proteolysis"/>
    <property type="evidence" value="ECO:0007669"/>
    <property type="project" value="UniProtKB-KW"/>
</dbReference>
<feature type="transmembrane region" description="Helical" evidence="17">
    <location>
        <begin position="642"/>
        <end position="661"/>
    </location>
</feature>
<evidence type="ECO:0000256" key="2">
    <source>
        <dbReference type="ARBA" id="ARBA00003273"/>
    </source>
</evidence>
<dbReference type="OrthoDB" id="76293at2759"/>
<evidence type="ECO:0000313" key="21">
    <source>
        <dbReference type="EMBL" id="RCK67092.1"/>
    </source>
</evidence>
<feature type="transmembrane region" description="Helical" evidence="17">
    <location>
        <begin position="483"/>
        <end position="505"/>
    </location>
</feature>
<keyword evidence="6 15" id="KW-0645">Protease</keyword>
<dbReference type="GO" id="GO:0005774">
    <property type="term" value="C:vacuolar membrane"/>
    <property type="evidence" value="ECO:0007669"/>
    <property type="project" value="UniProtKB-SubCell"/>
</dbReference>
<feature type="transmembrane region" description="Helical" evidence="17">
    <location>
        <begin position="603"/>
        <end position="622"/>
    </location>
</feature>
<feature type="compositionally biased region" description="Low complexity" evidence="16">
    <location>
        <begin position="19"/>
        <end position="28"/>
    </location>
</feature>
<dbReference type="InterPro" id="IPR053975">
    <property type="entry name" value="PFF1_C"/>
</dbReference>
<dbReference type="GO" id="GO:0008235">
    <property type="term" value="F:metalloexopeptidase activity"/>
    <property type="evidence" value="ECO:0007669"/>
    <property type="project" value="InterPro"/>
</dbReference>
<evidence type="ECO:0000259" key="20">
    <source>
        <dbReference type="Pfam" id="PF22251"/>
    </source>
</evidence>
<accession>A0A367YQ02</accession>
<comment type="subcellular location">
    <subcellularLocation>
        <location evidence="3">Vacuole membrane</location>
        <topology evidence="3">Multi-pass membrane protein</topology>
    </subcellularLocation>
</comment>
<feature type="region of interest" description="Disordered" evidence="16">
    <location>
        <begin position="1"/>
        <end position="28"/>
    </location>
</feature>
<dbReference type="Pfam" id="PF22250">
    <property type="entry name" value="PFF1_C"/>
    <property type="match status" value="1"/>
</dbReference>
<dbReference type="AlphaFoldDB" id="A0A367YQ02"/>
<dbReference type="InterPro" id="IPR007484">
    <property type="entry name" value="Peptidase_M28"/>
</dbReference>
<evidence type="ECO:0000256" key="17">
    <source>
        <dbReference type="SAM" id="Phobius"/>
    </source>
</evidence>
<dbReference type="PANTHER" id="PTHR12147:SF58">
    <property type="entry name" value="VACUOLAR MEMBRANE PROTEASE"/>
    <property type="match status" value="1"/>
</dbReference>
<keyword evidence="10 15" id="KW-0862">Zinc</keyword>
<keyword evidence="5" id="KW-0926">Vacuole</keyword>
<dbReference type="EC" id="3.4.-.-" evidence="15"/>